<organism evidence="1 2">
    <name type="scientific">Nocardioides aquaticus</name>
    <dbReference type="NCBI Taxonomy" id="160826"/>
    <lineage>
        <taxon>Bacteria</taxon>
        <taxon>Bacillati</taxon>
        <taxon>Actinomycetota</taxon>
        <taxon>Actinomycetes</taxon>
        <taxon>Propionibacteriales</taxon>
        <taxon>Nocardioidaceae</taxon>
        <taxon>Nocardioides</taxon>
    </lineage>
</organism>
<evidence type="ECO:0000313" key="2">
    <source>
        <dbReference type="Proteomes" id="UP000679307"/>
    </source>
</evidence>
<accession>A0ABX8EK59</accession>
<proteinExistence type="predicted"/>
<keyword evidence="2" id="KW-1185">Reference proteome</keyword>
<dbReference type="SUPFAM" id="SSF55486">
    <property type="entry name" value="Metalloproteases ('zincins'), catalytic domain"/>
    <property type="match status" value="1"/>
</dbReference>
<dbReference type="Gene3D" id="3.30.2010.20">
    <property type="match status" value="1"/>
</dbReference>
<dbReference type="CDD" id="cd12954">
    <property type="entry name" value="MMP_TTHA0227_like_1"/>
    <property type="match status" value="1"/>
</dbReference>
<gene>
    <name evidence="1" type="ORF">ENKNEFLB_03310</name>
</gene>
<reference evidence="1 2" key="1">
    <citation type="submission" date="2021-05" db="EMBL/GenBank/DDBJ databases">
        <title>Complete genome of Nocardioides aquaticus KCTC 9944T isolated from meromictic and hypersaline Ekho Lake, Antarctica.</title>
        <authorList>
            <person name="Hwang K."/>
            <person name="Kim K.M."/>
            <person name="Choe H."/>
        </authorList>
    </citation>
    <scope>NUCLEOTIDE SEQUENCE [LARGE SCALE GENOMIC DNA]</scope>
    <source>
        <strain evidence="1 2">KCTC 9944</strain>
    </source>
</reference>
<evidence type="ECO:0008006" key="3">
    <source>
        <dbReference type="Google" id="ProtNLM"/>
    </source>
</evidence>
<protein>
    <recommendedName>
        <fullName evidence="3">Metallopeptidase family protein</fullName>
    </recommendedName>
</protein>
<dbReference type="InterPro" id="IPR038555">
    <property type="entry name" value="Zincin_1_sf"/>
</dbReference>
<name>A0ABX8EK59_9ACTN</name>
<evidence type="ECO:0000313" key="1">
    <source>
        <dbReference type="EMBL" id="QVT80909.1"/>
    </source>
</evidence>
<dbReference type="Pfam" id="PF06262">
    <property type="entry name" value="Zincin_1"/>
    <property type="match status" value="1"/>
</dbReference>
<dbReference type="EMBL" id="CP075371">
    <property type="protein sequence ID" value="QVT80909.1"/>
    <property type="molecule type" value="Genomic_DNA"/>
</dbReference>
<sequence length="130" mass="14320">MRGPAIVPRVPGRPETPTRADRFDAMVLASVTGLEERWRERLGLVEYAVEDAPQVGADWGGSPVPLSALVHAVGTTPARVVLFRRPLELRAEDREDLRALVHAVLVEQVAALLDLPPEDVDPRYADDRPD</sequence>
<dbReference type="InterPro" id="IPR010428">
    <property type="entry name" value="Zincin_1"/>
</dbReference>
<dbReference type="Proteomes" id="UP000679307">
    <property type="component" value="Chromosome"/>
</dbReference>